<dbReference type="InterPro" id="IPR002611">
    <property type="entry name" value="IstB_ATP-bd"/>
</dbReference>
<proteinExistence type="predicted"/>
<dbReference type="Pfam" id="PF07319">
    <property type="entry name" value="DnaI_N"/>
    <property type="match status" value="1"/>
</dbReference>
<sequence>MKPVQSELKKWMQQNANFKENYLKVREEVLNDPEISEFLSLYPQLSQEEIDKNLIKLYEYKSQSKQCDRCESLGSCINMIQGYSPILRAENDAIQLVYEKCHKLVDAERQREQHKLIQSLYMPKDILNATIDDIDHDKQRGVGIRELLLFLENARTELPARGIYFHGPFGVGKTYLLGALANALKDYHISSMLIYMPEFVREMKSSIKDDSINEKMNYFKTTDVLMLDDIGAETQSAWFRDEILGSILQYRMMEKLPVFFTSNYSLEQLEEQLAITNRGGSETVKAGRITERIKQVSKEVQLYGENRRDS</sequence>
<feature type="domain" description="AAA+ ATPase" evidence="1">
    <location>
        <begin position="159"/>
        <end position="290"/>
    </location>
</feature>
<dbReference type="Gene3D" id="3.40.50.300">
    <property type="entry name" value="P-loop containing nucleotide triphosphate hydrolases"/>
    <property type="match status" value="1"/>
</dbReference>
<comment type="caution">
    <text evidence="2">The sequence shown here is derived from an EMBL/GenBank/DDBJ whole genome shotgun (WGS) entry which is preliminary data.</text>
</comment>
<dbReference type="InterPro" id="IPR003593">
    <property type="entry name" value="AAA+_ATPase"/>
</dbReference>
<dbReference type="InterPro" id="IPR009928">
    <property type="entry name" value="DnaI_N"/>
</dbReference>
<evidence type="ECO:0000259" key="1">
    <source>
        <dbReference type="SMART" id="SM00382"/>
    </source>
</evidence>
<dbReference type="CDD" id="cd00009">
    <property type="entry name" value="AAA"/>
    <property type="match status" value="1"/>
</dbReference>
<dbReference type="GO" id="GO:0005524">
    <property type="term" value="F:ATP binding"/>
    <property type="evidence" value="ECO:0007669"/>
    <property type="project" value="InterPro"/>
</dbReference>
<dbReference type="GO" id="GO:0006260">
    <property type="term" value="P:DNA replication"/>
    <property type="evidence" value="ECO:0007669"/>
    <property type="project" value="TreeGrafter"/>
</dbReference>
<reference evidence="2" key="2">
    <citation type="submission" date="2020-09" db="EMBL/GenBank/DDBJ databases">
        <authorList>
            <person name="Sun Q."/>
            <person name="Ohkuma M."/>
        </authorList>
    </citation>
    <scope>NUCLEOTIDE SEQUENCE</scope>
    <source>
        <strain evidence="2">JCM 12580</strain>
    </source>
</reference>
<dbReference type="SUPFAM" id="SSF52540">
    <property type="entry name" value="P-loop containing nucleoside triphosphate hydrolases"/>
    <property type="match status" value="1"/>
</dbReference>
<dbReference type="RefSeq" id="WP_188634370.1">
    <property type="nucleotide sequence ID" value="NZ_BMNQ01000102.1"/>
</dbReference>
<dbReference type="Pfam" id="PF01695">
    <property type="entry name" value="IstB_IS21"/>
    <property type="match status" value="1"/>
</dbReference>
<dbReference type="AlphaFoldDB" id="A0A917V1Q7"/>
<keyword evidence="3" id="KW-1185">Reference proteome</keyword>
<evidence type="ECO:0000313" key="3">
    <source>
        <dbReference type="Proteomes" id="UP000658382"/>
    </source>
</evidence>
<dbReference type="EMBL" id="BMNQ01000102">
    <property type="protein sequence ID" value="GGK09272.1"/>
    <property type="molecule type" value="Genomic_DNA"/>
</dbReference>
<dbReference type="InterPro" id="IPR027417">
    <property type="entry name" value="P-loop_NTPase"/>
</dbReference>
<dbReference type="PANTHER" id="PTHR30050:SF8">
    <property type="entry name" value="PRIMOSOMAL PROTEIN DNAI"/>
    <property type="match status" value="1"/>
</dbReference>
<name>A0A917V1Q7_9BACI</name>
<dbReference type="NCBIfam" id="NF006505">
    <property type="entry name" value="PRK08939.1"/>
    <property type="match status" value="1"/>
</dbReference>
<dbReference type="Proteomes" id="UP000658382">
    <property type="component" value="Unassembled WGS sequence"/>
</dbReference>
<evidence type="ECO:0000313" key="2">
    <source>
        <dbReference type="EMBL" id="GGK09272.1"/>
    </source>
</evidence>
<dbReference type="SMART" id="SM00382">
    <property type="entry name" value="AAA"/>
    <property type="match status" value="1"/>
</dbReference>
<protein>
    <submittedName>
        <fullName evidence="2">Primosomal protein DnaI</fullName>
    </submittedName>
</protein>
<gene>
    <name evidence="2" type="ORF">GCM10007063_34670</name>
</gene>
<organism evidence="2 3">
    <name type="scientific">Lentibacillus kapialis</name>
    <dbReference type="NCBI Taxonomy" id="340214"/>
    <lineage>
        <taxon>Bacteria</taxon>
        <taxon>Bacillati</taxon>
        <taxon>Bacillota</taxon>
        <taxon>Bacilli</taxon>
        <taxon>Bacillales</taxon>
        <taxon>Bacillaceae</taxon>
        <taxon>Lentibacillus</taxon>
    </lineage>
</organism>
<reference evidence="2" key="1">
    <citation type="journal article" date="2014" name="Int. J. Syst. Evol. Microbiol.">
        <title>Complete genome sequence of Corynebacterium casei LMG S-19264T (=DSM 44701T), isolated from a smear-ripened cheese.</title>
        <authorList>
            <consortium name="US DOE Joint Genome Institute (JGI-PGF)"/>
            <person name="Walter F."/>
            <person name="Albersmeier A."/>
            <person name="Kalinowski J."/>
            <person name="Ruckert C."/>
        </authorList>
    </citation>
    <scope>NUCLEOTIDE SEQUENCE</scope>
    <source>
        <strain evidence="2">JCM 12580</strain>
    </source>
</reference>
<accession>A0A917V1Q7</accession>
<dbReference type="PANTHER" id="PTHR30050">
    <property type="entry name" value="CHROMOSOMAL REPLICATION INITIATOR PROTEIN DNAA"/>
    <property type="match status" value="1"/>
</dbReference>